<dbReference type="EMBL" id="LRGB01002793">
    <property type="protein sequence ID" value="KZS06307.1"/>
    <property type="molecule type" value="Genomic_DNA"/>
</dbReference>
<sequence>MWMDFCSSRGGYMVNCPAGSSGSCYNRWCSI</sequence>
<keyword evidence="2" id="KW-1185">Reference proteome</keyword>
<evidence type="ECO:0000313" key="1">
    <source>
        <dbReference type="EMBL" id="KZS06307.1"/>
    </source>
</evidence>
<comment type="caution">
    <text evidence="1">The sequence shown here is derived from an EMBL/GenBank/DDBJ whole genome shotgun (WGS) entry which is preliminary data.</text>
</comment>
<evidence type="ECO:0000313" key="2">
    <source>
        <dbReference type="Proteomes" id="UP000076858"/>
    </source>
</evidence>
<name>A0A164NWU2_9CRUS</name>
<protein>
    <submittedName>
        <fullName evidence="1">Uncharacterized protein</fullName>
    </submittedName>
</protein>
<dbReference type="Proteomes" id="UP000076858">
    <property type="component" value="Unassembled WGS sequence"/>
</dbReference>
<reference evidence="1 2" key="1">
    <citation type="submission" date="2016-03" db="EMBL/GenBank/DDBJ databases">
        <title>EvidentialGene: Evidence-directed Construction of Genes on Genomes.</title>
        <authorList>
            <person name="Gilbert D.G."/>
            <person name="Choi J.-H."/>
            <person name="Mockaitis K."/>
            <person name="Colbourne J."/>
            <person name="Pfrender M."/>
        </authorList>
    </citation>
    <scope>NUCLEOTIDE SEQUENCE [LARGE SCALE GENOMIC DNA]</scope>
    <source>
        <strain evidence="1 2">Xinb3</strain>
        <tissue evidence="1">Complete organism</tissue>
    </source>
</reference>
<proteinExistence type="predicted"/>
<accession>A0A164NWU2</accession>
<dbReference type="AlphaFoldDB" id="A0A164NWU2"/>
<organism evidence="1 2">
    <name type="scientific">Daphnia magna</name>
    <dbReference type="NCBI Taxonomy" id="35525"/>
    <lineage>
        <taxon>Eukaryota</taxon>
        <taxon>Metazoa</taxon>
        <taxon>Ecdysozoa</taxon>
        <taxon>Arthropoda</taxon>
        <taxon>Crustacea</taxon>
        <taxon>Branchiopoda</taxon>
        <taxon>Diplostraca</taxon>
        <taxon>Cladocera</taxon>
        <taxon>Anomopoda</taxon>
        <taxon>Daphniidae</taxon>
        <taxon>Daphnia</taxon>
    </lineage>
</organism>
<gene>
    <name evidence="1" type="ORF">APZ42_030262</name>
</gene>